<dbReference type="InterPro" id="IPR029058">
    <property type="entry name" value="AB_hydrolase_fold"/>
</dbReference>
<dbReference type="PANTHER" id="PTHR43798">
    <property type="entry name" value="MONOACYLGLYCEROL LIPASE"/>
    <property type="match status" value="1"/>
</dbReference>
<evidence type="ECO:0000313" key="2">
    <source>
        <dbReference type="EMBL" id="TMR07321.1"/>
    </source>
</evidence>
<dbReference type="InterPro" id="IPR000073">
    <property type="entry name" value="AB_hydrolase_1"/>
</dbReference>
<dbReference type="GO" id="GO:0047372">
    <property type="term" value="F:monoacylglycerol lipase activity"/>
    <property type="evidence" value="ECO:0007669"/>
    <property type="project" value="TreeGrafter"/>
</dbReference>
<dbReference type="GO" id="GO:0016020">
    <property type="term" value="C:membrane"/>
    <property type="evidence" value="ECO:0007669"/>
    <property type="project" value="TreeGrafter"/>
</dbReference>
<keyword evidence="2" id="KW-0378">Hydrolase</keyword>
<dbReference type="PANTHER" id="PTHR43798:SF5">
    <property type="entry name" value="MONOACYLGLYCEROL LIPASE ABHD6"/>
    <property type="match status" value="1"/>
</dbReference>
<feature type="domain" description="AB hydrolase-1" evidence="1">
    <location>
        <begin position="32"/>
        <end position="268"/>
    </location>
</feature>
<evidence type="ECO:0000259" key="1">
    <source>
        <dbReference type="Pfam" id="PF12697"/>
    </source>
</evidence>
<dbReference type="Gene3D" id="3.40.50.1820">
    <property type="entry name" value="alpha/beta hydrolase"/>
    <property type="match status" value="1"/>
</dbReference>
<dbReference type="OrthoDB" id="63519at2"/>
<dbReference type="EMBL" id="VCKW01000002">
    <property type="protein sequence ID" value="TMR07321.1"/>
    <property type="molecule type" value="Genomic_DNA"/>
</dbReference>
<dbReference type="Proteomes" id="UP000309174">
    <property type="component" value="Unassembled WGS sequence"/>
</dbReference>
<reference evidence="2 3" key="1">
    <citation type="submission" date="2019-05" db="EMBL/GenBank/DDBJ databases">
        <title>Draft genome sequence of Actinomadura sp. 14C53.</title>
        <authorList>
            <person name="Saricaoglu S."/>
            <person name="Isik K."/>
        </authorList>
    </citation>
    <scope>NUCLEOTIDE SEQUENCE [LARGE SCALE GENOMIC DNA]</scope>
    <source>
        <strain evidence="2 3">14C53</strain>
    </source>
</reference>
<dbReference type="SUPFAM" id="SSF53474">
    <property type="entry name" value="alpha/beta-Hydrolases"/>
    <property type="match status" value="1"/>
</dbReference>
<organism evidence="2 3">
    <name type="scientific">Actinomadura soli</name>
    <dbReference type="NCBI Taxonomy" id="2508997"/>
    <lineage>
        <taxon>Bacteria</taxon>
        <taxon>Bacillati</taxon>
        <taxon>Actinomycetota</taxon>
        <taxon>Actinomycetes</taxon>
        <taxon>Streptosporangiales</taxon>
        <taxon>Thermomonosporaceae</taxon>
        <taxon>Actinomadura</taxon>
    </lineage>
</organism>
<proteinExistence type="predicted"/>
<comment type="caution">
    <text evidence="2">The sequence shown here is derived from an EMBL/GenBank/DDBJ whole genome shotgun (WGS) entry which is preliminary data.</text>
</comment>
<dbReference type="Pfam" id="PF12697">
    <property type="entry name" value="Abhydrolase_6"/>
    <property type="match status" value="1"/>
</dbReference>
<dbReference type="InterPro" id="IPR050266">
    <property type="entry name" value="AB_hydrolase_sf"/>
</dbReference>
<dbReference type="PRINTS" id="PR00412">
    <property type="entry name" value="EPOXHYDRLASE"/>
</dbReference>
<dbReference type="PRINTS" id="PR00111">
    <property type="entry name" value="ABHYDROLASE"/>
</dbReference>
<evidence type="ECO:0000313" key="3">
    <source>
        <dbReference type="Proteomes" id="UP000309174"/>
    </source>
</evidence>
<name>A0A5C4JK97_9ACTN</name>
<gene>
    <name evidence="2" type="ORF">ETD83_00800</name>
</gene>
<protein>
    <submittedName>
        <fullName evidence="2">Alpha/beta fold hydrolase</fullName>
    </submittedName>
</protein>
<dbReference type="GO" id="GO:0046464">
    <property type="term" value="P:acylglycerol catabolic process"/>
    <property type="evidence" value="ECO:0007669"/>
    <property type="project" value="TreeGrafter"/>
</dbReference>
<sequence>MTRRAREVSVGTLELSDGSVIWYERRGSGPTILHIHGSGFGYRNFAMLTPHLVGSFDVIDLDLPGYGESVANGPLGVAEWAGQLAEFIERLAGGPVHVHGTSMGALVATTLAARHPEVVKDLILSCCLFRYDNAARHMRHTWKRGALDSGMVQAADQTAAAGFSRAFYDRPDAAEILDRLRTGMGSNDPASFVAGTESLEAMDLSDLLPRLPRTLLLGGDEDQMTPPVPAASGVGFDTAVKAIPDAELHILESCGHYLVLERPERAAEIIERFVRHPQRPAHLS</sequence>
<dbReference type="AlphaFoldDB" id="A0A5C4JK97"/>
<accession>A0A5C4JK97</accession>
<dbReference type="InterPro" id="IPR000639">
    <property type="entry name" value="Epox_hydrolase-like"/>
</dbReference>
<keyword evidence="3" id="KW-1185">Reference proteome</keyword>